<keyword evidence="2" id="KW-1185">Reference proteome</keyword>
<reference evidence="1 2" key="1">
    <citation type="submission" date="2018-11" db="EMBL/GenBank/DDBJ databases">
        <authorList>
            <consortium name="Pathogen Informatics"/>
        </authorList>
    </citation>
    <scope>NUCLEOTIDE SEQUENCE [LARGE SCALE GENOMIC DNA]</scope>
    <source>
        <strain>Denwood</strain>
        <strain evidence="2">Zambia</strain>
    </source>
</reference>
<evidence type="ECO:0000313" key="1">
    <source>
        <dbReference type="EMBL" id="VDP81665.1"/>
    </source>
</evidence>
<dbReference type="Proteomes" id="UP000269396">
    <property type="component" value="Unassembled WGS sequence"/>
</dbReference>
<protein>
    <submittedName>
        <fullName evidence="1">Uncharacterized protein</fullName>
    </submittedName>
</protein>
<sequence>MNVAGQFDVGSSQTSSSIKMMFCLGDFFGTQTDEIKKNHRVLQEKACHTTRFISLADVKNGRNQKLIPIDKMDHQDLINQPPDVTENPYREFVDHKHSLDRETEVQTEQYFYNMNTNEKSGNLTKKGTLQKRKINTNTLEDTDYNKRQLVDKNDTSEESFQEKIDSK</sequence>
<name>A0A183Q0J4_9TREM</name>
<proteinExistence type="predicted"/>
<dbReference type="EMBL" id="UZAL01043725">
    <property type="protein sequence ID" value="VDP81665.1"/>
    <property type="molecule type" value="Genomic_DNA"/>
</dbReference>
<dbReference type="STRING" id="31246.A0A183Q0J4"/>
<gene>
    <name evidence="1" type="ORF">SMTD_LOCUS20131</name>
</gene>
<evidence type="ECO:0000313" key="2">
    <source>
        <dbReference type="Proteomes" id="UP000269396"/>
    </source>
</evidence>
<accession>A0A183Q0J4</accession>
<dbReference type="AlphaFoldDB" id="A0A183Q0J4"/>
<organism evidence="1 2">
    <name type="scientific">Schistosoma mattheei</name>
    <dbReference type="NCBI Taxonomy" id="31246"/>
    <lineage>
        <taxon>Eukaryota</taxon>
        <taxon>Metazoa</taxon>
        <taxon>Spiralia</taxon>
        <taxon>Lophotrochozoa</taxon>
        <taxon>Platyhelminthes</taxon>
        <taxon>Trematoda</taxon>
        <taxon>Digenea</taxon>
        <taxon>Strigeidida</taxon>
        <taxon>Schistosomatoidea</taxon>
        <taxon>Schistosomatidae</taxon>
        <taxon>Schistosoma</taxon>
    </lineage>
</organism>